<dbReference type="EMBL" id="JABEXW010001169">
    <property type="protein sequence ID" value="KAF4946372.1"/>
    <property type="molecule type" value="Genomic_DNA"/>
</dbReference>
<keyword evidence="4" id="KW-1185">Reference proteome</keyword>
<dbReference type="Pfam" id="PF13489">
    <property type="entry name" value="Methyltransf_23"/>
    <property type="match status" value="1"/>
</dbReference>
<gene>
    <name evidence="3" type="ORF">FSARC_14208</name>
</gene>
<evidence type="ECO:0000313" key="3">
    <source>
        <dbReference type="EMBL" id="KAF4946372.1"/>
    </source>
</evidence>
<proteinExistence type="inferred from homology"/>
<dbReference type="OrthoDB" id="2013972at2759"/>
<evidence type="ECO:0000313" key="4">
    <source>
        <dbReference type="Proteomes" id="UP000622797"/>
    </source>
</evidence>
<dbReference type="GO" id="GO:0008168">
    <property type="term" value="F:methyltransferase activity"/>
    <property type="evidence" value="ECO:0007669"/>
    <property type="project" value="TreeGrafter"/>
</dbReference>
<feature type="region of interest" description="Disordered" evidence="2">
    <location>
        <begin position="1"/>
        <end position="35"/>
    </location>
</feature>
<dbReference type="PANTHER" id="PTHR43591:SF24">
    <property type="entry name" value="2-METHOXY-6-POLYPRENYL-1,4-BENZOQUINOL METHYLASE, MITOCHONDRIAL"/>
    <property type="match status" value="1"/>
</dbReference>
<dbReference type="PANTHER" id="PTHR43591">
    <property type="entry name" value="METHYLTRANSFERASE"/>
    <property type="match status" value="1"/>
</dbReference>
<dbReference type="Gene3D" id="3.40.50.150">
    <property type="entry name" value="Vaccinia Virus protein VP39"/>
    <property type="match status" value="1"/>
</dbReference>
<dbReference type="SUPFAM" id="SSF53335">
    <property type="entry name" value="S-adenosyl-L-methionine-dependent methyltransferases"/>
    <property type="match status" value="1"/>
</dbReference>
<dbReference type="AlphaFoldDB" id="A0A8H4SVB3"/>
<evidence type="ECO:0000256" key="2">
    <source>
        <dbReference type="SAM" id="MobiDB-lite"/>
    </source>
</evidence>
<feature type="compositionally biased region" description="Polar residues" evidence="2">
    <location>
        <begin position="19"/>
        <end position="29"/>
    </location>
</feature>
<reference evidence="3" key="1">
    <citation type="journal article" date="2020" name="BMC Genomics">
        <title>Correction to: Identification and distribution of gene clusters required for synthesis of sphingolipid metabolism inhibitors in diverse species of the filamentous fungus Fusarium.</title>
        <authorList>
            <person name="Kim H.S."/>
            <person name="Lohmar J.M."/>
            <person name="Busman M."/>
            <person name="Brown D.W."/>
            <person name="Naumann T.A."/>
            <person name="Divon H.H."/>
            <person name="Lysoe E."/>
            <person name="Uhlig S."/>
            <person name="Proctor R.H."/>
        </authorList>
    </citation>
    <scope>NUCLEOTIDE SEQUENCE</scope>
    <source>
        <strain evidence="3">NRRL 20472</strain>
    </source>
</reference>
<organism evidence="3 4">
    <name type="scientific">Fusarium sarcochroum</name>
    <dbReference type="NCBI Taxonomy" id="1208366"/>
    <lineage>
        <taxon>Eukaryota</taxon>
        <taxon>Fungi</taxon>
        <taxon>Dikarya</taxon>
        <taxon>Ascomycota</taxon>
        <taxon>Pezizomycotina</taxon>
        <taxon>Sordariomycetes</taxon>
        <taxon>Hypocreomycetidae</taxon>
        <taxon>Hypocreales</taxon>
        <taxon>Nectriaceae</taxon>
        <taxon>Fusarium</taxon>
        <taxon>Fusarium lateritium species complex</taxon>
    </lineage>
</organism>
<evidence type="ECO:0000256" key="1">
    <source>
        <dbReference type="ARBA" id="ARBA00038158"/>
    </source>
</evidence>
<sequence length="407" mass="45913">MTPGTRPQDDSATEYASEDNWTGSQFSTLNDEDEQEPATIYPFDTNTRITDESATLAEYHDEGYCESDNSSTCSNTNGANNFKYICHRRFHDERIGSRMTMNGNVCGIFPKSSTLFLAFGWPPQGYLTTWRSGTITPSIVPWVWANLCNKRVLDVGTGDGGWAMAFADKYPHAYVIGIDISPIMPEYVPINLECQIGDCNKEWSFPESFYDYTHGRDLSGSFDWRELTGNVFKSLKPGGLAEFNERAIDFKIKNGTLKEGSYIGAWIYMCLVVGKRRETPFMVTNDTTLQDEMAAAGFKDIEVFQYDVRCTFSAPRFSATNLRESKVPVGSCFRSKEDKELGTLAQAILTGDVMGTILRTVTEDVGWSEQKAYAFAAELRNEILSYSAKYNVRIRRTVVTDKRPERR</sequence>
<dbReference type="Proteomes" id="UP000622797">
    <property type="component" value="Unassembled WGS sequence"/>
</dbReference>
<dbReference type="CDD" id="cd02440">
    <property type="entry name" value="AdoMet_MTases"/>
    <property type="match status" value="1"/>
</dbReference>
<comment type="similarity">
    <text evidence="1">Belongs to the methyltransferase superfamily. LaeA methyltransferase family.</text>
</comment>
<accession>A0A8H4SVB3</accession>
<comment type="caution">
    <text evidence="3">The sequence shown here is derived from an EMBL/GenBank/DDBJ whole genome shotgun (WGS) entry which is preliminary data.</text>
</comment>
<name>A0A8H4SVB3_9HYPO</name>
<protein>
    <recommendedName>
        <fullName evidence="5">Methyltransferase</fullName>
    </recommendedName>
</protein>
<reference evidence="3" key="2">
    <citation type="submission" date="2020-05" db="EMBL/GenBank/DDBJ databases">
        <authorList>
            <person name="Kim H.-S."/>
            <person name="Proctor R.H."/>
            <person name="Brown D.W."/>
        </authorList>
    </citation>
    <scope>NUCLEOTIDE SEQUENCE</scope>
    <source>
        <strain evidence="3">NRRL 20472</strain>
    </source>
</reference>
<dbReference type="InterPro" id="IPR029063">
    <property type="entry name" value="SAM-dependent_MTases_sf"/>
</dbReference>
<evidence type="ECO:0008006" key="5">
    <source>
        <dbReference type="Google" id="ProtNLM"/>
    </source>
</evidence>